<dbReference type="InterPro" id="IPR004367">
    <property type="entry name" value="Cyclin_C-dom"/>
</dbReference>
<evidence type="ECO:0000256" key="1">
    <source>
        <dbReference type="ARBA" id="ARBA00009065"/>
    </source>
</evidence>
<dbReference type="PANTHER" id="PTHR10177">
    <property type="entry name" value="CYCLINS"/>
    <property type="match status" value="1"/>
</dbReference>
<keyword evidence="5" id="KW-0131">Cell cycle</keyword>
<dbReference type="eggNOG" id="KOG0656">
    <property type="taxonomic scope" value="Eukaryota"/>
</dbReference>
<keyword evidence="3" id="KW-0132">Cell division</keyword>
<reference evidence="11" key="2">
    <citation type="submission" date="2025-08" db="UniProtKB">
        <authorList>
            <consortium name="RefSeq"/>
        </authorList>
    </citation>
    <scope>IDENTIFICATION</scope>
    <source>
        <tissue evidence="11">Etiolated seedlings</tissue>
    </source>
</reference>
<evidence type="ECO:0000256" key="5">
    <source>
        <dbReference type="ARBA" id="ARBA00023306"/>
    </source>
</evidence>
<dbReference type="PROSITE" id="PS00292">
    <property type="entry name" value="CYCLINS"/>
    <property type="match status" value="1"/>
</dbReference>
<evidence type="ECO:0000259" key="9">
    <source>
        <dbReference type="SMART" id="SM01332"/>
    </source>
</evidence>
<proteinExistence type="inferred from homology"/>
<comment type="similarity">
    <text evidence="1">Belongs to the cyclin family. Cyclin D subfamily.</text>
</comment>
<keyword evidence="4 7" id="KW-0195">Cyclin</keyword>
<dbReference type="Pfam" id="PF00134">
    <property type="entry name" value="Cyclin_N"/>
    <property type="match status" value="1"/>
</dbReference>
<dbReference type="SUPFAM" id="SSF47954">
    <property type="entry name" value="Cyclin-like"/>
    <property type="match status" value="1"/>
</dbReference>
<dbReference type="SMART" id="SM01332">
    <property type="entry name" value="Cyclin_C"/>
    <property type="match status" value="1"/>
</dbReference>
<evidence type="ECO:0000256" key="4">
    <source>
        <dbReference type="ARBA" id="ARBA00023127"/>
    </source>
</evidence>
<dbReference type="AlphaFoldDB" id="A0A1S2XZJ4"/>
<dbReference type="RefSeq" id="XP_004496963.1">
    <property type="nucleotide sequence ID" value="XM_004496906.3"/>
</dbReference>
<reference evidence="10" key="1">
    <citation type="journal article" date="2013" name="Nat. Biotechnol.">
        <title>Draft genome sequence of chickpea (Cicer arietinum) provides a resource for trait improvement.</title>
        <authorList>
            <person name="Varshney R.K."/>
            <person name="Song C."/>
            <person name="Saxena R.K."/>
            <person name="Azam S."/>
            <person name="Yu S."/>
            <person name="Sharpe A.G."/>
            <person name="Cannon S."/>
            <person name="Baek J."/>
            <person name="Rosen B.D."/>
            <person name="Tar'an B."/>
            <person name="Millan T."/>
            <person name="Zhang X."/>
            <person name="Ramsay L.D."/>
            <person name="Iwata A."/>
            <person name="Wang Y."/>
            <person name="Nelson W."/>
            <person name="Farmer A.D."/>
            <person name="Gaur P.M."/>
            <person name="Soderlund C."/>
            <person name="Penmetsa R.V."/>
            <person name="Xu C."/>
            <person name="Bharti A.K."/>
            <person name="He W."/>
            <person name="Winter P."/>
            <person name="Zhao S."/>
            <person name="Hane J.K."/>
            <person name="Carrasquilla-Garcia N."/>
            <person name="Condie J.A."/>
            <person name="Upadhyaya H.D."/>
            <person name="Luo M.C."/>
            <person name="Thudi M."/>
            <person name="Gowda C.L."/>
            <person name="Singh N.P."/>
            <person name="Lichtenzveig J."/>
            <person name="Gali K.K."/>
            <person name="Rubio J."/>
            <person name="Nadarajan N."/>
            <person name="Dolezel J."/>
            <person name="Bansal K.C."/>
            <person name="Xu X."/>
            <person name="Edwards D."/>
            <person name="Zhang G."/>
            <person name="Kahl G."/>
            <person name="Gil J."/>
            <person name="Singh K.B."/>
            <person name="Datta S.K."/>
            <person name="Jackson S.A."/>
            <person name="Wang J."/>
            <person name="Cook D.R."/>
        </authorList>
    </citation>
    <scope>NUCLEOTIDE SEQUENCE [LARGE SCALE GENOMIC DNA]</scope>
    <source>
        <strain evidence="10">cv. CDC Frontier</strain>
    </source>
</reference>
<dbReference type="GO" id="GO:0051301">
    <property type="term" value="P:cell division"/>
    <property type="evidence" value="ECO:0007669"/>
    <property type="project" value="UniProtKB-KW"/>
</dbReference>
<dbReference type="GeneID" id="101488300"/>
<dbReference type="InterPro" id="IPR006671">
    <property type="entry name" value="Cyclin_N"/>
</dbReference>
<keyword evidence="10" id="KW-1185">Reference proteome</keyword>
<dbReference type="FunFam" id="1.10.472.10:FF:000074">
    <property type="entry name" value="D3-type cyclin"/>
    <property type="match status" value="1"/>
</dbReference>
<dbReference type="OrthoDB" id="5590282at2759"/>
<feature type="domain" description="Cyclin-like" evidence="8">
    <location>
        <begin position="112"/>
        <end position="200"/>
    </location>
</feature>
<dbReference type="Proteomes" id="UP000087171">
    <property type="component" value="Chromosome Ca4"/>
</dbReference>
<accession>A0A1S2XZJ4</accession>
<evidence type="ECO:0000256" key="7">
    <source>
        <dbReference type="RuleBase" id="RU000383"/>
    </source>
</evidence>
<name>A0A1S2XZJ4_CICAR</name>
<dbReference type="SMART" id="SM00385">
    <property type="entry name" value="CYCLIN"/>
    <property type="match status" value="1"/>
</dbReference>
<dbReference type="STRING" id="3827.A0A1S2XZJ4"/>
<dbReference type="PaxDb" id="3827-XP_004496963.1"/>
<evidence type="ECO:0000256" key="3">
    <source>
        <dbReference type="ARBA" id="ARBA00022618"/>
    </source>
</evidence>
<evidence type="ECO:0000259" key="8">
    <source>
        <dbReference type="SMART" id="SM00385"/>
    </source>
</evidence>
<evidence type="ECO:0000256" key="6">
    <source>
        <dbReference type="ARBA" id="ARBA00032263"/>
    </source>
</evidence>
<comment type="subunit">
    <text evidence="2">Interacts with the CDC2 protein kinase to form a serine/threonine kinase holoenzyme complex also known as maturation promoting factor (MPF). The cyclin subunit imparts substrate specificity to the complex.</text>
</comment>
<dbReference type="CDD" id="cd20544">
    <property type="entry name" value="CYCLIN_AtCycD-like_rpt2"/>
    <property type="match status" value="1"/>
</dbReference>
<dbReference type="GO" id="GO:0010444">
    <property type="term" value="P:guard mother cell differentiation"/>
    <property type="evidence" value="ECO:0007669"/>
    <property type="project" value="UniProtKB-ARBA"/>
</dbReference>
<dbReference type="KEGG" id="cam:101488300"/>
<gene>
    <name evidence="11" type="primary">LOC101488300</name>
</gene>
<dbReference type="Gene3D" id="1.10.472.10">
    <property type="entry name" value="Cyclin-like"/>
    <property type="match status" value="2"/>
</dbReference>
<dbReference type="InterPro" id="IPR013763">
    <property type="entry name" value="Cyclin-like_dom"/>
</dbReference>
<dbReference type="CDD" id="cd20543">
    <property type="entry name" value="CYCLIN_AtCycD-like_rpt1"/>
    <property type="match status" value="1"/>
</dbReference>
<sequence length="381" mass="43403">MAIHQQHNQNVSSLLDSLYCDEEKWEDEDNDNEEQSDVTTTTTTNIAVVHLNSTSLFPLLFLEQHLFFQDEELNSLFTKEKTQQQSYEDLMKNVDFDSTKSLISQPRREAVQWILKVNAHYGFSALTATLAVTYFDKFLLSFHFQKEKPWMIQLVAVTCISLAAKVEETQVPLLLDLQVQDTKYVFEAKTIQRMELLILSTLKWKMHPVTPLSFLDHIIRRLGLKTNLHWEFLRRCENLILSLLLDSRFVGCLPSVLATATMLHVIDQIEQSDDGLDYKNQLLGVLKINKEKVDECYNEIIQVTNCNNLSSTKRKYDEIPDSPSGVIDAVFSSDGSNDSWSVGSSLYSTSEPLLKKTKTQGQNMNLSPLNSVIVGILATSP</sequence>
<dbReference type="InterPro" id="IPR039361">
    <property type="entry name" value="Cyclin"/>
</dbReference>
<dbReference type="FunFam" id="1.10.472.10:FF:000070">
    <property type="entry name" value="CYCLIN D32"/>
    <property type="match status" value="1"/>
</dbReference>
<dbReference type="GO" id="GO:0048316">
    <property type="term" value="P:seed development"/>
    <property type="evidence" value="ECO:0007669"/>
    <property type="project" value="UniProtKB-ARBA"/>
</dbReference>
<feature type="domain" description="Cyclin C-terminal" evidence="9">
    <location>
        <begin position="209"/>
        <end position="325"/>
    </location>
</feature>
<dbReference type="InterPro" id="IPR036915">
    <property type="entry name" value="Cyclin-like_sf"/>
</dbReference>
<dbReference type="InterPro" id="IPR048258">
    <property type="entry name" value="Cyclins_cyclin-box"/>
</dbReference>
<evidence type="ECO:0000256" key="2">
    <source>
        <dbReference type="ARBA" id="ARBA00011177"/>
    </source>
</evidence>
<evidence type="ECO:0000313" key="11">
    <source>
        <dbReference type="RefSeq" id="XP_004496963.1"/>
    </source>
</evidence>
<dbReference type="Pfam" id="PF02984">
    <property type="entry name" value="Cyclin_C"/>
    <property type="match status" value="1"/>
</dbReference>
<protein>
    <recommendedName>
        <fullName evidence="6">B-like cyclin</fullName>
    </recommendedName>
</protein>
<organism evidence="10 11">
    <name type="scientific">Cicer arietinum</name>
    <name type="common">Chickpea</name>
    <name type="synonym">Garbanzo</name>
    <dbReference type="NCBI Taxonomy" id="3827"/>
    <lineage>
        <taxon>Eukaryota</taxon>
        <taxon>Viridiplantae</taxon>
        <taxon>Streptophyta</taxon>
        <taxon>Embryophyta</taxon>
        <taxon>Tracheophyta</taxon>
        <taxon>Spermatophyta</taxon>
        <taxon>Magnoliopsida</taxon>
        <taxon>eudicotyledons</taxon>
        <taxon>Gunneridae</taxon>
        <taxon>Pentapetalae</taxon>
        <taxon>rosids</taxon>
        <taxon>fabids</taxon>
        <taxon>Fabales</taxon>
        <taxon>Fabaceae</taxon>
        <taxon>Papilionoideae</taxon>
        <taxon>50 kb inversion clade</taxon>
        <taxon>NPAAA clade</taxon>
        <taxon>Hologalegina</taxon>
        <taxon>IRL clade</taxon>
        <taxon>Cicereae</taxon>
        <taxon>Cicer</taxon>
    </lineage>
</organism>
<evidence type="ECO:0000313" key="10">
    <source>
        <dbReference type="Proteomes" id="UP000087171"/>
    </source>
</evidence>